<gene>
    <name evidence="1" type="ORF">A0127_06305</name>
</gene>
<keyword evidence="2" id="KW-1185">Reference proteome</keyword>
<dbReference type="Proteomes" id="UP000073604">
    <property type="component" value="Chromosome"/>
</dbReference>
<protein>
    <submittedName>
        <fullName evidence="1">Uncharacterized protein</fullName>
    </submittedName>
</protein>
<sequence length="131" mass="15295">METYYVIYGVDVYDDYMKLLSEEEFNTVSNAIIKFIDKDCEICDIVAKYNVRNVVNNILYYLPVLLQRREVKTDEVYIDEDTTLKPAEDSEKIINTILKNAELISKADLKAIATFKVNDSTIYIYRLRIAD</sequence>
<accession>A0A142CVK9</accession>
<dbReference type="KEGG" id="tpep:A0127_06305"/>
<name>A0A142CVK9_9EURY</name>
<evidence type="ECO:0000313" key="1">
    <source>
        <dbReference type="EMBL" id="AMQ18811.1"/>
    </source>
</evidence>
<dbReference type="AlphaFoldDB" id="A0A142CVK9"/>
<reference evidence="2" key="1">
    <citation type="submission" date="2016-03" db="EMBL/GenBank/DDBJ databases">
        <authorList>
            <person name="Oger P.M."/>
        </authorList>
    </citation>
    <scope>NUCLEOTIDE SEQUENCE [LARGE SCALE GENOMIC DNA]</scope>
    <source>
        <strain evidence="2">OG-1</strain>
    </source>
</reference>
<evidence type="ECO:0000313" key="2">
    <source>
        <dbReference type="Proteomes" id="UP000073604"/>
    </source>
</evidence>
<proteinExistence type="predicted"/>
<organism evidence="1 2">
    <name type="scientific">Thermococcus peptonophilus</name>
    <dbReference type="NCBI Taxonomy" id="53952"/>
    <lineage>
        <taxon>Archaea</taxon>
        <taxon>Methanobacteriati</taxon>
        <taxon>Methanobacteriota</taxon>
        <taxon>Thermococci</taxon>
        <taxon>Thermococcales</taxon>
        <taxon>Thermococcaceae</taxon>
        <taxon>Thermococcus</taxon>
    </lineage>
</organism>
<dbReference type="EMBL" id="CP014750">
    <property type="protein sequence ID" value="AMQ18811.1"/>
    <property type="molecule type" value="Genomic_DNA"/>
</dbReference>